<dbReference type="Gene3D" id="3.90.1570.10">
    <property type="entry name" value="tt1808, chain A"/>
    <property type="match status" value="1"/>
</dbReference>
<dbReference type="InterPro" id="IPR011335">
    <property type="entry name" value="Restrct_endonuc-II-like"/>
</dbReference>
<evidence type="ECO:0000313" key="3">
    <source>
        <dbReference type="Proteomes" id="UP001216907"/>
    </source>
</evidence>
<dbReference type="PANTHER" id="PTHR34107">
    <property type="entry name" value="SLL0198 PROTEIN-RELATED"/>
    <property type="match status" value="1"/>
</dbReference>
<accession>A0ABT6F9D0</accession>
<name>A0ABT6F9D0_9BACT</name>
<comment type="caution">
    <text evidence="2">The sequence shown here is derived from an EMBL/GenBank/DDBJ whole genome shotgun (WGS) entry which is preliminary data.</text>
</comment>
<dbReference type="GO" id="GO:0004519">
    <property type="term" value="F:endonuclease activity"/>
    <property type="evidence" value="ECO:0007669"/>
    <property type="project" value="UniProtKB-KW"/>
</dbReference>
<dbReference type="PANTHER" id="PTHR34107:SF7">
    <property type="entry name" value="SLR2092 PROTEIN"/>
    <property type="match status" value="1"/>
</dbReference>
<reference evidence="2 3" key="1">
    <citation type="submission" date="2023-03" db="EMBL/GenBank/DDBJ databases">
        <title>Paludisphaera mucosa sp. nov. a novel planctomycete from northern fen.</title>
        <authorList>
            <person name="Ivanova A."/>
        </authorList>
    </citation>
    <scope>NUCLEOTIDE SEQUENCE [LARGE SCALE GENOMIC DNA]</scope>
    <source>
        <strain evidence="2 3">Pla2</strain>
    </source>
</reference>
<dbReference type="EMBL" id="JARRAG010000002">
    <property type="protein sequence ID" value="MDG3004200.1"/>
    <property type="molecule type" value="Genomic_DNA"/>
</dbReference>
<dbReference type="RefSeq" id="WP_277860561.1">
    <property type="nucleotide sequence ID" value="NZ_JARRAG010000002.1"/>
</dbReference>
<dbReference type="SUPFAM" id="SSF52980">
    <property type="entry name" value="Restriction endonuclease-like"/>
    <property type="match status" value="1"/>
</dbReference>
<organism evidence="2 3">
    <name type="scientific">Paludisphaera mucosa</name>
    <dbReference type="NCBI Taxonomy" id="3030827"/>
    <lineage>
        <taxon>Bacteria</taxon>
        <taxon>Pseudomonadati</taxon>
        <taxon>Planctomycetota</taxon>
        <taxon>Planctomycetia</taxon>
        <taxon>Isosphaerales</taxon>
        <taxon>Isosphaeraceae</taxon>
        <taxon>Paludisphaera</taxon>
    </lineage>
</organism>
<sequence>MATSTIEHVRAETGRDVSTSLWIPADVHLAVDAEGFARLSAANPDLRLERAADGGLIVMTPASPDGGGRELELGAQLRNWNKATGLGKAFSPSTGFTLPDGSIRAPAASWIRRDRWEAVEARERRRFSRIIPDFAAEIRSPSDSIADLRAKMAGYLAQGVRLGWLIDPESRTVEIYRPGREPETLVSPRELSGEDVLPGFTLDLAEILYD</sequence>
<evidence type="ECO:0000313" key="2">
    <source>
        <dbReference type="EMBL" id="MDG3004200.1"/>
    </source>
</evidence>
<keyword evidence="2" id="KW-0540">Nuclease</keyword>
<dbReference type="InterPro" id="IPR008538">
    <property type="entry name" value="Uma2"/>
</dbReference>
<keyword evidence="3" id="KW-1185">Reference proteome</keyword>
<dbReference type="CDD" id="cd06260">
    <property type="entry name" value="DUF820-like"/>
    <property type="match status" value="1"/>
</dbReference>
<feature type="domain" description="Putative restriction endonuclease" evidence="1">
    <location>
        <begin position="34"/>
        <end position="205"/>
    </location>
</feature>
<proteinExistence type="predicted"/>
<evidence type="ECO:0000259" key="1">
    <source>
        <dbReference type="Pfam" id="PF05685"/>
    </source>
</evidence>
<protein>
    <submittedName>
        <fullName evidence="2">Uma2 family endonuclease</fullName>
    </submittedName>
</protein>
<keyword evidence="2" id="KW-0378">Hydrolase</keyword>
<keyword evidence="2" id="KW-0255">Endonuclease</keyword>
<dbReference type="Pfam" id="PF05685">
    <property type="entry name" value="Uma2"/>
    <property type="match status" value="1"/>
</dbReference>
<dbReference type="Proteomes" id="UP001216907">
    <property type="component" value="Unassembled WGS sequence"/>
</dbReference>
<dbReference type="InterPro" id="IPR012296">
    <property type="entry name" value="Nuclease_put_TT1808"/>
</dbReference>
<gene>
    <name evidence="2" type="ORF">PZE19_10470</name>
</gene>